<accession>A0A6J7F267</accession>
<name>A0A6J7F267_9ZZZZ</name>
<organism evidence="1">
    <name type="scientific">freshwater metagenome</name>
    <dbReference type="NCBI Taxonomy" id="449393"/>
    <lineage>
        <taxon>unclassified sequences</taxon>
        <taxon>metagenomes</taxon>
        <taxon>ecological metagenomes</taxon>
    </lineage>
</organism>
<dbReference type="EMBL" id="CAFBLZ010000046">
    <property type="protein sequence ID" value="CAB4885633.1"/>
    <property type="molecule type" value="Genomic_DNA"/>
</dbReference>
<gene>
    <name evidence="1" type="ORF">UFOPK3482_00660</name>
</gene>
<proteinExistence type="predicted"/>
<dbReference type="AlphaFoldDB" id="A0A6J7F267"/>
<reference evidence="1" key="1">
    <citation type="submission" date="2020-05" db="EMBL/GenBank/DDBJ databases">
        <authorList>
            <person name="Chiriac C."/>
            <person name="Salcher M."/>
            <person name="Ghai R."/>
            <person name="Kavagutti S V."/>
        </authorList>
    </citation>
    <scope>NUCLEOTIDE SEQUENCE</scope>
</reference>
<evidence type="ECO:0000313" key="1">
    <source>
        <dbReference type="EMBL" id="CAB4885633.1"/>
    </source>
</evidence>
<sequence length="551" mass="58272">MKVTKKVALRIAVAALLPISLIAPAEAADSLDVVLYAPADMKGVPALPFTGETIKFSDPISGVGPLIISKNQGQIGSEITISGTGLKAKTELTLTWSTAKGAWKAQLLPNSVNYTGYQWDKFSVVLAKVTTDASGAFSFATTIPEDFGGPHDIYATLDGVAVAKTGIQVTPSISVTPNRGAVGTPITITYKGMGPNLYTAGISVLWDNNFAGEAQSIWTRGTSTFQIYAAGKIGKHLVCGMDGIGVQYMNINQSPVPYAGGDCVDFMTTRDNGPAAATITYPQDVTPTTTQRTLMNEQIDPTSKAVMTTSKTSGVVGDKIAVNVTGLAASTEYAITWANVVGSRVNCTTGTCWIYSGEKLLSVTSDATGKVVTEVVIPDHLGGFHALQIKKGDLAQAQQSIFVKQSIFANVDSSGKSILGLAKALPSKAPEPRSSSGTPTLKFKAGDEITVAMKGVGWTQLDNTMALTYDNNYVGYGCGFNSDGYMVIHLRATGAPGTHIIDLHPIMYTNQPSFANTQYGMLPILSYNTDFLGLALGYKQPAVHFEFQIVR</sequence>
<protein>
    <submittedName>
        <fullName evidence="1">Unannotated protein</fullName>
    </submittedName>
</protein>